<reference evidence="1" key="1">
    <citation type="journal article" date="2015" name="Nature">
        <title>Complex archaea that bridge the gap between prokaryotes and eukaryotes.</title>
        <authorList>
            <person name="Spang A."/>
            <person name="Saw J.H."/>
            <person name="Jorgensen S.L."/>
            <person name="Zaremba-Niedzwiedzka K."/>
            <person name="Martijn J."/>
            <person name="Lind A.E."/>
            <person name="van Eijk R."/>
            <person name="Schleper C."/>
            <person name="Guy L."/>
            <person name="Ettema T.J."/>
        </authorList>
    </citation>
    <scope>NUCLEOTIDE SEQUENCE</scope>
</reference>
<dbReference type="AlphaFoldDB" id="A0A0F9QAU6"/>
<sequence length="133" mass="15299">MDKKSEVKPDVVAVWAHPPFRDDIFECVLFDPPHIVRSGGADPRFKFHQKYGAWGTTLEAIIGINKAQEAFLRITKRLCFKWCETRDGPTLWVLLPFFRGWKKIAERVNPTKGLGNVRGSTYWITFIRLPVGP</sequence>
<dbReference type="EMBL" id="LAZR01001668">
    <property type="protein sequence ID" value="KKN41105.1"/>
    <property type="molecule type" value="Genomic_DNA"/>
</dbReference>
<organism evidence="1">
    <name type="scientific">marine sediment metagenome</name>
    <dbReference type="NCBI Taxonomy" id="412755"/>
    <lineage>
        <taxon>unclassified sequences</taxon>
        <taxon>metagenomes</taxon>
        <taxon>ecological metagenomes</taxon>
    </lineage>
</organism>
<gene>
    <name evidence="1" type="ORF">LCGC14_0726660</name>
</gene>
<protein>
    <recommendedName>
        <fullName evidence="2">Methyltransferase type 11 domain-containing protein</fullName>
    </recommendedName>
</protein>
<accession>A0A0F9QAU6</accession>
<comment type="caution">
    <text evidence="1">The sequence shown here is derived from an EMBL/GenBank/DDBJ whole genome shotgun (WGS) entry which is preliminary data.</text>
</comment>
<name>A0A0F9QAU6_9ZZZZ</name>
<evidence type="ECO:0000313" key="1">
    <source>
        <dbReference type="EMBL" id="KKN41105.1"/>
    </source>
</evidence>
<proteinExistence type="predicted"/>
<evidence type="ECO:0008006" key="2">
    <source>
        <dbReference type="Google" id="ProtNLM"/>
    </source>
</evidence>